<evidence type="ECO:0000313" key="2">
    <source>
        <dbReference type="Proteomes" id="UP001058074"/>
    </source>
</evidence>
<accession>A0ACB5RD77</accession>
<dbReference type="Proteomes" id="UP001058074">
    <property type="component" value="Unassembled WGS sequence"/>
</dbReference>
<proteinExistence type="predicted"/>
<comment type="caution">
    <text evidence="1">The sequence shown here is derived from an EMBL/GenBank/DDBJ whole genome shotgun (WGS) entry which is preliminary data.</text>
</comment>
<keyword evidence="2" id="KW-1185">Reference proteome</keyword>
<dbReference type="EMBL" id="BROD01000001">
    <property type="protein sequence ID" value="GKX66721.1"/>
    <property type="molecule type" value="Genomic_DNA"/>
</dbReference>
<evidence type="ECO:0000313" key="1">
    <source>
        <dbReference type="EMBL" id="GKX66721.1"/>
    </source>
</evidence>
<gene>
    <name evidence="1" type="ORF">rsdtw13_19790</name>
</gene>
<organism evidence="1 2">
    <name type="scientific">Inconstantimicrobium mannanitabidum</name>
    <dbReference type="NCBI Taxonomy" id="1604901"/>
    <lineage>
        <taxon>Bacteria</taxon>
        <taxon>Bacillati</taxon>
        <taxon>Bacillota</taxon>
        <taxon>Clostridia</taxon>
        <taxon>Eubacteriales</taxon>
        <taxon>Clostridiaceae</taxon>
        <taxon>Inconstantimicrobium</taxon>
    </lineage>
</organism>
<sequence>MPEFSPTINDGKEYRKKLYTYDEILKIIEKYGLPQEWNDDGKYGPERYIEAYIWSDETINKYR</sequence>
<reference evidence="1" key="1">
    <citation type="journal article" date="2025" name="Int. J. Syst. Evol. Microbiol.">
        <title>Inconstantimicrobium mannanitabidum sp. nov., a novel member of the family Clostridiaceae isolated from anoxic soil under the treatment of reductive soil disinfestation.</title>
        <authorList>
            <person name="Ueki A."/>
            <person name="Tonouchi A."/>
            <person name="Honma S."/>
            <person name="Kaku N."/>
            <person name="Ueki K."/>
        </authorList>
    </citation>
    <scope>NUCLEOTIDE SEQUENCE</scope>
    <source>
        <strain evidence="1">TW13</strain>
    </source>
</reference>
<name>A0ACB5RD77_9CLOT</name>
<protein>
    <submittedName>
        <fullName evidence="1">Uncharacterized protein</fullName>
    </submittedName>
</protein>